<keyword evidence="1" id="KW-0519">Myristate</keyword>
<dbReference type="Gene3D" id="3.40.50.300">
    <property type="entry name" value="P-loop containing nucleotide triphosphate hydrolases"/>
    <property type="match status" value="1"/>
</dbReference>
<evidence type="ECO:0000256" key="8">
    <source>
        <dbReference type="ARBA" id="ARBA00023288"/>
    </source>
</evidence>
<dbReference type="SUPFAM" id="SSF47895">
    <property type="entry name" value="Transducin (alpha subunit), insertion domain"/>
    <property type="match status" value="1"/>
</dbReference>
<keyword evidence="5 9" id="KW-0342">GTP-binding</keyword>
<feature type="binding site" evidence="9">
    <location>
        <begin position="199"/>
        <end position="203"/>
    </location>
    <ligand>
        <name>GTP</name>
        <dbReference type="ChEBI" id="CHEBI:37565"/>
    </ligand>
</feature>
<feature type="binding site" evidence="9">
    <location>
        <position position="327"/>
    </location>
    <ligand>
        <name>GTP</name>
        <dbReference type="ChEBI" id="CHEBI:37565"/>
    </ligand>
</feature>
<dbReference type="GO" id="GO:0007188">
    <property type="term" value="P:adenylate cyclase-modulating G protein-coupled receptor signaling pathway"/>
    <property type="evidence" value="ECO:0007669"/>
    <property type="project" value="TreeGrafter"/>
</dbReference>
<protein>
    <submittedName>
        <fullName evidence="11">Uncharacterized protein</fullName>
    </submittedName>
</protein>
<gene>
    <name evidence="11" type="ORF">HAKA00212_LOCUS9021</name>
</gene>
<dbReference type="GO" id="GO:0046872">
    <property type="term" value="F:metal ion binding"/>
    <property type="evidence" value="ECO:0007669"/>
    <property type="project" value="UniProtKB-KW"/>
</dbReference>
<dbReference type="GO" id="GO:0003924">
    <property type="term" value="F:GTPase activity"/>
    <property type="evidence" value="ECO:0007669"/>
    <property type="project" value="InterPro"/>
</dbReference>
<sequence>MGCGASSIVKMETTAEGAEVDRLLAEAQAEEENLFKILLLGAGESGKSTVVKQIKMIYKNGVSKKEKEEYIGAIRRNAIDVMQTILEAMDTLSIDVSKEELSEAATRVKEIAADATLTPDLAQNIADLWADAGVQACYERRAEYWLLDAAPYYLDEVLRLGAADYADPTEEDMIMTRVRTTGIVITEFDDGPSRYNIVDVGGQRSERRKWIHCFDDVKAIIFLVGLSGYNQVLFEDNTQNRMTESLELFQDVVRNPIFADTPIYVFLNKKDLFEILIKDNSLKKCFPEYDGPDGEMQPALEFIEGKYKTVMEQHCPGKEVSLFVIAARVRMDMKMAFGEVKDMVRNFHQNKKKKKRN</sequence>
<reference evidence="11" key="1">
    <citation type="submission" date="2021-01" db="EMBL/GenBank/DDBJ databases">
        <authorList>
            <person name="Corre E."/>
            <person name="Pelletier E."/>
            <person name="Niang G."/>
            <person name="Scheremetjew M."/>
            <person name="Finn R."/>
            <person name="Kale V."/>
            <person name="Holt S."/>
            <person name="Cochrane G."/>
            <person name="Meng A."/>
            <person name="Brown T."/>
            <person name="Cohen L."/>
        </authorList>
    </citation>
    <scope>NUCLEOTIDE SEQUENCE</scope>
    <source>
        <strain evidence="11">CCMP3107</strain>
    </source>
</reference>
<dbReference type="SMART" id="SM00275">
    <property type="entry name" value="G_alpha"/>
    <property type="match status" value="1"/>
</dbReference>
<feature type="binding site" evidence="9">
    <location>
        <begin position="44"/>
        <end position="49"/>
    </location>
    <ligand>
        <name>GTP</name>
        <dbReference type="ChEBI" id="CHEBI:37565"/>
    </ligand>
</feature>
<dbReference type="AlphaFoldDB" id="A0A6S9GGW2"/>
<dbReference type="CDD" id="cd00066">
    <property type="entry name" value="G-alpha"/>
    <property type="match status" value="1"/>
</dbReference>
<dbReference type="PANTHER" id="PTHR10218">
    <property type="entry name" value="GTP-BINDING PROTEIN ALPHA SUBUNIT"/>
    <property type="match status" value="1"/>
</dbReference>
<evidence type="ECO:0000256" key="7">
    <source>
        <dbReference type="ARBA" id="ARBA00023224"/>
    </source>
</evidence>
<keyword evidence="3 9" id="KW-0547">Nucleotide-binding</keyword>
<dbReference type="InterPro" id="IPR001019">
    <property type="entry name" value="Gprotein_alpha_su"/>
</dbReference>
<accession>A0A6S9GGW2</accession>
<dbReference type="EMBL" id="HBIU01019421">
    <property type="protein sequence ID" value="CAE0630325.1"/>
    <property type="molecule type" value="Transcribed_RNA"/>
</dbReference>
<evidence type="ECO:0000256" key="10">
    <source>
        <dbReference type="PIRSR" id="PIRSR601019-2"/>
    </source>
</evidence>
<evidence type="ECO:0000256" key="5">
    <source>
        <dbReference type="ARBA" id="ARBA00023134"/>
    </source>
</evidence>
<keyword evidence="8" id="KW-0449">Lipoprotein</keyword>
<dbReference type="FunFam" id="1.10.400.10:FF:000002">
    <property type="entry name" value="guanine nucleotide-binding protein G(Q) subunit alpha"/>
    <property type="match status" value="1"/>
</dbReference>
<dbReference type="InterPro" id="IPR011025">
    <property type="entry name" value="GproteinA_insert"/>
</dbReference>
<name>A0A6S9GGW2_HETAK</name>
<proteinExistence type="predicted"/>
<evidence type="ECO:0000256" key="2">
    <source>
        <dbReference type="ARBA" id="ARBA00022723"/>
    </source>
</evidence>
<evidence type="ECO:0000256" key="1">
    <source>
        <dbReference type="ARBA" id="ARBA00022707"/>
    </source>
</evidence>
<dbReference type="PANTHER" id="PTHR10218:SF193">
    <property type="entry name" value="GUANINE NUCLEOTIDE-BINDING PROTEIN ALPHA-8 SUBUNIT"/>
    <property type="match status" value="1"/>
</dbReference>
<organism evidence="11">
    <name type="scientific">Heterosigma akashiwo</name>
    <name type="common">Chromophytic alga</name>
    <name type="synonym">Heterosigma carterae</name>
    <dbReference type="NCBI Taxonomy" id="2829"/>
    <lineage>
        <taxon>Eukaryota</taxon>
        <taxon>Sar</taxon>
        <taxon>Stramenopiles</taxon>
        <taxon>Ochrophyta</taxon>
        <taxon>Raphidophyceae</taxon>
        <taxon>Chattonellales</taxon>
        <taxon>Chattonellaceae</taxon>
        <taxon>Heterosigma</taxon>
    </lineage>
</organism>
<feature type="binding site" evidence="10">
    <location>
        <position position="180"/>
    </location>
    <ligand>
        <name>Mg(2+)</name>
        <dbReference type="ChEBI" id="CHEBI:18420"/>
    </ligand>
</feature>
<evidence type="ECO:0000256" key="3">
    <source>
        <dbReference type="ARBA" id="ARBA00022741"/>
    </source>
</evidence>
<dbReference type="Gene3D" id="1.10.400.10">
    <property type="entry name" value="GI Alpha 1, domain 2-like"/>
    <property type="match status" value="1"/>
</dbReference>
<dbReference type="Pfam" id="PF00503">
    <property type="entry name" value="G-alpha"/>
    <property type="match status" value="1"/>
</dbReference>
<evidence type="ECO:0000256" key="9">
    <source>
        <dbReference type="PIRSR" id="PIRSR601019-1"/>
    </source>
</evidence>
<dbReference type="GO" id="GO:0031683">
    <property type="term" value="F:G-protein beta/gamma-subunit complex binding"/>
    <property type="evidence" value="ECO:0007669"/>
    <property type="project" value="InterPro"/>
</dbReference>
<keyword evidence="7" id="KW-0807">Transducer</keyword>
<evidence type="ECO:0000313" key="11">
    <source>
        <dbReference type="EMBL" id="CAE0630325.1"/>
    </source>
</evidence>
<dbReference type="GO" id="GO:0005525">
    <property type="term" value="F:GTP binding"/>
    <property type="evidence" value="ECO:0007669"/>
    <property type="project" value="UniProtKB-KW"/>
</dbReference>
<feature type="binding site" evidence="9">
    <location>
        <begin position="268"/>
        <end position="271"/>
    </location>
    <ligand>
        <name>GTP</name>
        <dbReference type="ChEBI" id="CHEBI:37565"/>
    </ligand>
</feature>
<dbReference type="FunFam" id="3.40.50.300:FF:003800">
    <property type="entry name" value="Guanine nucleotide-binding protein G(k) subunit alpha"/>
    <property type="match status" value="1"/>
</dbReference>
<evidence type="ECO:0000256" key="6">
    <source>
        <dbReference type="ARBA" id="ARBA00023139"/>
    </source>
</evidence>
<dbReference type="GO" id="GO:0005834">
    <property type="term" value="C:heterotrimeric G-protein complex"/>
    <property type="evidence" value="ECO:0007669"/>
    <property type="project" value="TreeGrafter"/>
</dbReference>
<dbReference type="PROSITE" id="PS51882">
    <property type="entry name" value="G_ALPHA"/>
    <property type="match status" value="1"/>
</dbReference>
<keyword evidence="6" id="KW-0564">Palmitate</keyword>
<dbReference type="GO" id="GO:0005737">
    <property type="term" value="C:cytoplasm"/>
    <property type="evidence" value="ECO:0007669"/>
    <property type="project" value="TreeGrafter"/>
</dbReference>
<dbReference type="InterPro" id="IPR027417">
    <property type="entry name" value="P-loop_NTPase"/>
</dbReference>
<evidence type="ECO:0000256" key="4">
    <source>
        <dbReference type="ARBA" id="ARBA00022842"/>
    </source>
</evidence>
<dbReference type="SUPFAM" id="SSF52540">
    <property type="entry name" value="P-loop containing nucleoside triphosphate hydrolases"/>
    <property type="match status" value="1"/>
</dbReference>
<dbReference type="GO" id="GO:0001664">
    <property type="term" value="F:G protein-coupled receptor binding"/>
    <property type="evidence" value="ECO:0007669"/>
    <property type="project" value="TreeGrafter"/>
</dbReference>
<keyword evidence="4 10" id="KW-0460">Magnesium</keyword>
<feature type="binding site" evidence="10">
    <location>
        <position position="48"/>
    </location>
    <ligand>
        <name>Mg(2+)</name>
        <dbReference type="ChEBI" id="CHEBI:18420"/>
    </ligand>
</feature>
<dbReference type="PRINTS" id="PR00318">
    <property type="entry name" value="GPROTEINA"/>
</dbReference>
<keyword evidence="2 10" id="KW-0479">Metal-binding</keyword>